<reference evidence="5" key="1">
    <citation type="submission" date="2008-10" db="EMBL/GenBank/DDBJ databases">
        <authorList>
            <person name="Molnar K."/>
        </authorList>
    </citation>
    <scope>NUCLEOTIDE SEQUENCE [LARGE SCALE GENOMIC DNA]</scope>
    <source>
        <strain evidence="5">NRRL 15998</strain>
    </source>
</reference>
<evidence type="ECO:0000256" key="2">
    <source>
        <dbReference type="ARBA" id="ARBA00023315"/>
    </source>
</evidence>
<dbReference type="SUPFAM" id="SSF55729">
    <property type="entry name" value="Acyl-CoA N-acyltransferases (Nat)"/>
    <property type="match status" value="1"/>
</dbReference>
<sequence>MASWFGRAAARMPHMTWTVATERFDSPDASALRRDYYDEVASRYWNRPATAEEIADGLADDGADLLAPPTGQFVVGRYGSKAASCAGLVLTEEAGAGTAELTRVYVRPAFRGTGGGGLLLAAVEEAARAYGVRLLRLDTRNDLVEARGLYTKHGYREVPAFHRRNPYAEHWFAKEL</sequence>
<evidence type="ECO:0000256" key="1">
    <source>
        <dbReference type="ARBA" id="ARBA00022679"/>
    </source>
</evidence>
<evidence type="ECO:0000313" key="4">
    <source>
        <dbReference type="EMBL" id="EFE74158.2"/>
    </source>
</evidence>
<dbReference type="PROSITE" id="PS51186">
    <property type="entry name" value="GNAT"/>
    <property type="match status" value="1"/>
</dbReference>
<protein>
    <submittedName>
        <fullName evidence="4">Acetyltransferase</fullName>
    </submittedName>
</protein>
<keyword evidence="1 4" id="KW-0808">Transferase</keyword>
<reference evidence="5" key="2">
    <citation type="submission" date="2008-12" db="EMBL/GenBank/DDBJ databases">
        <title>Annotation of Streptomyces roseosporus strain NRRL 15998.</title>
        <authorList>
            <consortium name="The Broad Institute Genome Sequencing Platform"/>
            <consortium name="Broad Institute Microbial Sequencing Center"/>
            <person name="Fischbach M."/>
            <person name="Ward D."/>
            <person name="Young S."/>
            <person name="Kodira C.D."/>
            <person name="Zeng Q."/>
            <person name="Koehrsen M."/>
            <person name="Godfrey P."/>
            <person name="Alvarado L."/>
            <person name="Berlin A.M."/>
            <person name="Borenstein D."/>
            <person name="Chen Z."/>
            <person name="Engels R."/>
            <person name="Freedman E."/>
            <person name="Gellesch M."/>
            <person name="Goldberg J."/>
            <person name="Griggs A."/>
            <person name="Gujja S."/>
            <person name="Heiman D.I."/>
            <person name="Hepburn T.A."/>
            <person name="Howarth C."/>
            <person name="Jen D."/>
            <person name="Larson L."/>
            <person name="Lewis B."/>
            <person name="Mehta T."/>
            <person name="Park D."/>
            <person name="Pearson M."/>
            <person name="Roberts A."/>
            <person name="Saif S."/>
            <person name="Shea T.D."/>
            <person name="Shenoy N."/>
            <person name="Sisk P."/>
            <person name="Stolte C."/>
            <person name="Sykes S.N."/>
            <person name="Walk T."/>
            <person name="White J."/>
            <person name="Yandava C."/>
            <person name="Straight P."/>
            <person name="Clardy J."/>
            <person name="Hung D."/>
            <person name="Kolter R."/>
            <person name="Mekalanos J."/>
            <person name="Walker S."/>
            <person name="Walsh C.T."/>
            <person name="Wieland B.L.C."/>
            <person name="Ilzarbe M."/>
            <person name="Galagan J."/>
            <person name="Nusbaum C."/>
            <person name="Birren B."/>
        </authorList>
    </citation>
    <scope>NUCLEOTIDE SEQUENCE [LARGE SCALE GENOMIC DNA]</scope>
    <source>
        <strain evidence="5">NRRL 15998</strain>
    </source>
</reference>
<dbReference type="Gene3D" id="3.40.630.30">
    <property type="match status" value="1"/>
</dbReference>
<evidence type="ECO:0000259" key="3">
    <source>
        <dbReference type="PROSITE" id="PS51186"/>
    </source>
</evidence>
<dbReference type="AlphaFoldDB" id="D6AUI4"/>
<dbReference type="GO" id="GO:0016747">
    <property type="term" value="F:acyltransferase activity, transferring groups other than amino-acyl groups"/>
    <property type="evidence" value="ECO:0007669"/>
    <property type="project" value="InterPro"/>
</dbReference>
<name>D6AUI4_STRFL</name>
<dbReference type="PANTHER" id="PTHR43877:SF2">
    <property type="entry name" value="AMINOALKYLPHOSPHONATE N-ACETYLTRANSFERASE-RELATED"/>
    <property type="match status" value="1"/>
</dbReference>
<keyword evidence="2" id="KW-0012">Acyltransferase</keyword>
<dbReference type="InterPro" id="IPR050832">
    <property type="entry name" value="Bact_Acetyltransf"/>
</dbReference>
<gene>
    <name evidence="4" type="ORF">SSGG_01524</name>
</gene>
<evidence type="ECO:0000313" key="5">
    <source>
        <dbReference type="Proteomes" id="UP000003986"/>
    </source>
</evidence>
<proteinExistence type="predicted"/>
<dbReference type="EMBL" id="DS999644">
    <property type="protein sequence ID" value="EFE74158.2"/>
    <property type="molecule type" value="Genomic_DNA"/>
</dbReference>
<dbReference type="Proteomes" id="UP000003986">
    <property type="component" value="Unassembled WGS sequence"/>
</dbReference>
<accession>D6AUI4</accession>
<dbReference type="Pfam" id="PF00583">
    <property type="entry name" value="Acetyltransf_1"/>
    <property type="match status" value="1"/>
</dbReference>
<dbReference type="PANTHER" id="PTHR43877">
    <property type="entry name" value="AMINOALKYLPHOSPHONATE N-ACETYLTRANSFERASE-RELATED-RELATED"/>
    <property type="match status" value="1"/>
</dbReference>
<organism evidence="4 5">
    <name type="scientific">Streptomyces filamentosus NRRL 15998</name>
    <dbReference type="NCBI Taxonomy" id="457431"/>
    <lineage>
        <taxon>Bacteria</taxon>
        <taxon>Bacillati</taxon>
        <taxon>Actinomycetota</taxon>
        <taxon>Actinomycetes</taxon>
        <taxon>Kitasatosporales</taxon>
        <taxon>Streptomycetaceae</taxon>
        <taxon>Streptomyces</taxon>
    </lineage>
</organism>
<dbReference type="InterPro" id="IPR016181">
    <property type="entry name" value="Acyl_CoA_acyltransferase"/>
</dbReference>
<feature type="domain" description="N-acetyltransferase" evidence="3">
    <location>
        <begin position="15"/>
        <end position="176"/>
    </location>
</feature>
<dbReference type="InterPro" id="IPR000182">
    <property type="entry name" value="GNAT_dom"/>
</dbReference>